<proteinExistence type="predicted"/>
<protein>
    <submittedName>
        <fullName evidence="2">Uncharacterized protein</fullName>
    </submittedName>
</protein>
<dbReference type="EMBL" id="QKYT01000076">
    <property type="protein sequence ID" value="RIA94635.1"/>
    <property type="molecule type" value="Genomic_DNA"/>
</dbReference>
<dbReference type="Proteomes" id="UP000265703">
    <property type="component" value="Unassembled WGS sequence"/>
</dbReference>
<evidence type="ECO:0000313" key="3">
    <source>
        <dbReference type="Proteomes" id="UP000265703"/>
    </source>
</evidence>
<feature type="compositionally biased region" description="Basic and acidic residues" evidence="1">
    <location>
        <begin position="64"/>
        <end position="73"/>
    </location>
</feature>
<feature type="region of interest" description="Disordered" evidence="1">
    <location>
        <begin position="60"/>
        <end position="79"/>
    </location>
</feature>
<gene>
    <name evidence="2" type="ORF">C1645_817683</name>
</gene>
<accession>A0A397TDU2</accession>
<dbReference type="AlphaFoldDB" id="A0A397TDU2"/>
<name>A0A397TDU2_9GLOM</name>
<evidence type="ECO:0000313" key="2">
    <source>
        <dbReference type="EMBL" id="RIA94635.1"/>
    </source>
</evidence>
<evidence type="ECO:0000256" key="1">
    <source>
        <dbReference type="SAM" id="MobiDB-lite"/>
    </source>
</evidence>
<comment type="caution">
    <text evidence="2">The sequence shown here is derived from an EMBL/GenBank/DDBJ whole genome shotgun (WGS) entry which is preliminary data.</text>
</comment>
<organism evidence="2 3">
    <name type="scientific">Glomus cerebriforme</name>
    <dbReference type="NCBI Taxonomy" id="658196"/>
    <lineage>
        <taxon>Eukaryota</taxon>
        <taxon>Fungi</taxon>
        <taxon>Fungi incertae sedis</taxon>
        <taxon>Mucoromycota</taxon>
        <taxon>Glomeromycotina</taxon>
        <taxon>Glomeromycetes</taxon>
        <taxon>Glomerales</taxon>
        <taxon>Glomeraceae</taxon>
        <taxon>Glomus</taxon>
    </lineage>
</organism>
<sequence length="79" mass="9107">MLSNSSFSFLVDSSLVRALGIRKLFSSENSESEKKHLTLGIQNRERNVIYFCELELETFSSRNSESEKKHSALEMETEM</sequence>
<keyword evidence="3" id="KW-1185">Reference proteome</keyword>
<reference evidence="2 3" key="1">
    <citation type="submission" date="2018-06" db="EMBL/GenBank/DDBJ databases">
        <title>Comparative genomics reveals the genomic features of Rhizophagus irregularis, R. cerebriforme, R. diaphanum and Gigaspora rosea, and their symbiotic lifestyle signature.</title>
        <authorList>
            <person name="Morin E."/>
            <person name="San Clemente H."/>
            <person name="Chen E.C.H."/>
            <person name="De La Providencia I."/>
            <person name="Hainaut M."/>
            <person name="Kuo A."/>
            <person name="Kohler A."/>
            <person name="Murat C."/>
            <person name="Tang N."/>
            <person name="Roy S."/>
            <person name="Loubradou J."/>
            <person name="Henrissat B."/>
            <person name="Grigoriev I.V."/>
            <person name="Corradi N."/>
            <person name="Roux C."/>
            <person name="Martin F.M."/>
        </authorList>
    </citation>
    <scope>NUCLEOTIDE SEQUENCE [LARGE SCALE GENOMIC DNA]</scope>
    <source>
        <strain evidence="2 3">DAOM 227022</strain>
    </source>
</reference>